<organism evidence="3 4">
    <name type="scientific">Lynx pardinus</name>
    <name type="common">Iberian lynx</name>
    <name type="synonym">Felis pardina</name>
    <dbReference type="NCBI Taxonomy" id="191816"/>
    <lineage>
        <taxon>Eukaryota</taxon>
        <taxon>Metazoa</taxon>
        <taxon>Chordata</taxon>
        <taxon>Craniata</taxon>
        <taxon>Vertebrata</taxon>
        <taxon>Euteleostomi</taxon>
        <taxon>Mammalia</taxon>
        <taxon>Eutheria</taxon>
        <taxon>Laurasiatheria</taxon>
        <taxon>Carnivora</taxon>
        <taxon>Feliformia</taxon>
        <taxon>Felidae</taxon>
        <taxon>Felinae</taxon>
        <taxon>Lynx</taxon>
    </lineage>
</organism>
<accession>A0A485PDZ2</accession>
<protein>
    <submittedName>
        <fullName evidence="3">Pleckstrin homology</fullName>
    </submittedName>
</protein>
<gene>
    <name evidence="3" type="ORF">LYPA_23C008274</name>
</gene>
<evidence type="ECO:0000313" key="4">
    <source>
        <dbReference type="Proteomes" id="UP000386466"/>
    </source>
</evidence>
<dbReference type="Proteomes" id="UP000386466">
    <property type="component" value="Unassembled WGS sequence"/>
</dbReference>
<feature type="region of interest" description="Disordered" evidence="1">
    <location>
        <begin position="343"/>
        <end position="377"/>
    </location>
</feature>
<dbReference type="PANTHER" id="PTHR12326:SF5">
    <property type="entry name" value="PLECKSTRIN HOMOLOGY DOMAIN-CONTAINING FAMILY M MEMBER 1"/>
    <property type="match status" value="1"/>
</dbReference>
<reference evidence="3 4" key="1">
    <citation type="submission" date="2019-01" db="EMBL/GenBank/DDBJ databases">
        <authorList>
            <person name="Alioto T."/>
            <person name="Alioto T."/>
        </authorList>
    </citation>
    <scope>NUCLEOTIDE SEQUENCE [LARGE SCALE GENOMIC DNA]</scope>
</reference>
<evidence type="ECO:0000259" key="2">
    <source>
        <dbReference type="PROSITE" id="PS50003"/>
    </source>
</evidence>
<feature type="domain" description="PH" evidence="2">
    <location>
        <begin position="237"/>
        <end position="328"/>
    </location>
</feature>
<dbReference type="PROSITE" id="PS50003">
    <property type="entry name" value="PH_DOMAIN"/>
    <property type="match status" value="1"/>
</dbReference>
<dbReference type="PANTHER" id="PTHR12326">
    <property type="entry name" value="PLECKSTRIN HOMOLOGY DOMAIN CONTAINING PROTEIN"/>
    <property type="match status" value="1"/>
</dbReference>
<dbReference type="FunFam" id="2.30.29.30:FF:000315">
    <property type="entry name" value="pleckstrin homology domain-containing family M member 1 isoform X1"/>
    <property type="match status" value="1"/>
</dbReference>
<dbReference type="SUPFAM" id="SSF50729">
    <property type="entry name" value="PH domain-like"/>
    <property type="match status" value="1"/>
</dbReference>
<dbReference type="InterPro" id="IPR001849">
    <property type="entry name" value="PH_domain"/>
</dbReference>
<dbReference type="InterPro" id="IPR011993">
    <property type="entry name" value="PH-like_dom_sf"/>
</dbReference>
<proteinExistence type="predicted"/>
<sequence>SPCPSLVILCQRRLILKNYSLICDNSVPGRKKSGHCIQLGRCWVGWAKNADFPGVCARLCGAPAHFPQGAPLGLYGPRRLCSESCVANASQPWDLVTRRAWGFPSAVSVEGGDKNLTGADSRWNGSRGTRDSCDTSSRFSRVCVLMGTSQEGREKAVTRWGREGGCWRDVPVLEWAVGRGPLCRRGSWPQTEPEVHPRKIQEQAPVPTRCRASGGRGLARRLKCLFLPPGLSNPFRALMKLGTVERRGAMGIWKELFCELSPLEFRLYLNTEERTCVENCSLLRCEAVGPAHGDGRFELVFSGRKLALRASSQDEAEDWLDRVREALQKCRPQQEDEWVNIQYPEQPEDPPDAPQGGLPSHPDPPTEPETLQGTQFCWSSAQVPEPDAIKESLLYLYTDRTWMPYIFSYPWSL</sequence>
<dbReference type="Gene3D" id="2.30.29.30">
    <property type="entry name" value="Pleckstrin-homology domain (PH domain)/Phosphotyrosine-binding domain (PTB)"/>
    <property type="match status" value="1"/>
</dbReference>
<keyword evidence="4" id="KW-1185">Reference proteome</keyword>
<evidence type="ECO:0000256" key="1">
    <source>
        <dbReference type="SAM" id="MobiDB-lite"/>
    </source>
</evidence>
<dbReference type="EMBL" id="CAAGRJ010031918">
    <property type="protein sequence ID" value="VFV42343.1"/>
    <property type="molecule type" value="Genomic_DNA"/>
</dbReference>
<dbReference type="InterPro" id="IPR051366">
    <property type="entry name" value="DEF8"/>
</dbReference>
<dbReference type="AlphaFoldDB" id="A0A485PDZ2"/>
<feature type="non-terminal residue" evidence="3">
    <location>
        <position position="1"/>
    </location>
</feature>
<name>A0A485PDZ2_LYNPA</name>
<dbReference type="SMART" id="SM00233">
    <property type="entry name" value="PH"/>
    <property type="match status" value="1"/>
</dbReference>
<evidence type="ECO:0000313" key="3">
    <source>
        <dbReference type="EMBL" id="VFV42343.1"/>
    </source>
</evidence>